<comment type="subcellular location">
    <subcellularLocation>
        <location evidence="1">Endomembrane system</location>
        <topology evidence="1">Multi-pass membrane protein</topology>
    </subcellularLocation>
    <subcellularLocation>
        <location evidence="8">Golgi apparatus membrane</location>
        <topology evidence="8">Multi-pass membrane protein</topology>
    </subcellularLocation>
</comment>
<evidence type="ECO:0000256" key="6">
    <source>
        <dbReference type="ARBA" id="ARBA00022989"/>
    </source>
</evidence>
<dbReference type="InterPro" id="IPR007217">
    <property type="entry name" value="Per1-like"/>
</dbReference>
<feature type="transmembrane region" description="Helical" evidence="8">
    <location>
        <begin position="194"/>
        <end position="214"/>
    </location>
</feature>
<evidence type="ECO:0000313" key="9">
    <source>
        <dbReference type="EMBL" id="KAK2577470.1"/>
    </source>
</evidence>
<proteinExistence type="inferred from homology"/>
<name>A0AAD9RCZ8_9HYME</name>
<organism evidence="9 10">
    <name type="scientific">Odynerus spinipes</name>
    <dbReference type="NCBI Taxonomy" id="1348599"/>
    <lineage>
        <taxon>Eukaryota</taxon>
        <taxon>Metazoa</taxon>
        <taxon>Ecdysozoa</taxon>
        <taxon>Arthropoda</taxon>
        <taxon>Hexapoda</taxon>
        <taxon>Insecta</taxon>
        <taxon>Pterygota</taxon>
        <taxon>Neoptera</taxon>
        <taxon>Endopterygota</taxon>
        <taxon>Hymenoptera</taxon>
        <taxon>Apocrita</taxon>
        <taxon>Aculeata</taxon>
        <taxon>Vespoidea</taxon>
        <taxon>Vespidae</taxon>
        <taxon>Eumeninae</taxon>
        <taxon>Odynerus</taxon>
    </lineage>
</organism>
<dbReference type="Pfam" id="PF04080">
    <property type="entry name" value="Per1"/>
    <property type="match status" value="1"/>
</dbReference>
<dbReference type="GO" id="GO:0006506">
    <property type="term" value="P:GPI anchor biosynthetic process"/>
    <property type="evidence" value="ECO:0007669"/>
    <property type="project" value="UniProtKB-KW"/>
</dbReference>
<dbReference type="GO" id="GO:0016788">
    <property type="term" value="F:hydrolase activity, acting on ester bonds"/>
    <property type="evidence" value="ECO:0007669"/>
    <property type="project" value="TreeGrafter"/>
</dbReference>
<keyword evidence="4 8" id="KW-0812">Transmembrane</keyword>
<comment type="caution">
    <text evidence="9">The sequence shown here is derived from an EMBL/GenBank/DDBJ whole genome shotgun (WGS) entry which is preliminary data.</text>
</comment>
<gene>
    <name evidence="9" type="ORF">KPH14_003571</name>
</gene>
<dbReference type="PANTHER" id="PTHR13148">
    <property type="entry name" value="PER1-RELATED"/>
    <property type="match status" value="1"/>
</dbReference>
<feature type="signal peptide" evidence="8">
    <location>
        <begin position="1"/>
        <end position="22"/>
    </location>
</feature>
<reference evidence="9" key="2">
    <citation type="journal article" date="2023" name="Commun. Biol.">
        <title>Intrasexual cuticular hydrocarbon dimorphism in a wasp sheds light on hydrocarbon biosynthesis genes in Hymenoptera.</title>
        <authorList>
            <person name="Moris V.C."/>
            <person name="Podsiadlowski L."/>
            <person name="Martin S."/>
            <person name="Oeyen J.P."/>
            <person name="Donath A."/>
            <person name="Petersen M."/>
            <person name="Wilbrandt J."/>
            <person name="Misof B."/>
            <person name="Liedtke D."/>
            <person name="Thamm M."/>
            <person name="Scheiner R."/>
            <person name="Schmitt T."/>
            <person name="Niehuis O."/>
        </authorList>
    </citation>
    <scope>NUCLEOTIDE SEQUENCE</scope>
    <source>
        <strain evidence="9">GBR_01_08_01A</strain>
    </source>
</reference>
<keyword evidence="3 8" id="KW-0337">GPI-anchor biosynthesis</keyword>
<evidence type="ECO:0000256" key="8">
    <source>
        <dbReference type="RuleBase" id="RU365066"/>
    </source>
</evidence>
<dbReference type="EMBL" id="JAIFRP010004357">
    <property type="protein sequence ID" value="KAK2577470.1"/>
    <property type="molecule type" value="Genomic_DNA"/>
</dbReference>
<evidence type="ECO:0000256" key="2">
    <source>
        <dbReference type="ARBA" id="ARBA00006387"/>
    </source>
</evidence>
<feature type="transmembrane region" description="Helical" evidence="8">
    <location>
        <begin position="286"/>
        <end position="308"/>
    </location>
</feature>
<evidence type="ECO:0000256" key="7">
    <source>
        <dbReference type="ARBA" id="ARBA00023136"/>
    </source>
</evidence>
<feature type="chain" id="PRO_5041772043" description="Post-GPI attachment to proteins factor 3" evidence="8">
    <location>
        <begin position="23"/>
        <end position="323"/>
    </location>
</feature>
<keyword evidence="5 8" id="KW-0732">Signal</keyword>
<feature type="transmembrane region" description="Helical" evidence="8">
    <location>
        <begin position="255"/>
        <end position="280"/>
    </location>
</feature>
<dbReference type="PANTHER" id="PTHR13148:SF0">
    <property type="entry name" value="POST-GPI ATTACHMENT TO PROTEINS FACTOR 3"/>
    <property type="match status" value="1"/>
</dbReference>
<feature type="transmembrane region" description="Helical" evidence="8">
    <location>
        <begin position="106"/>
        <end position="123"/>
    </location>
</feature>
<keyword evidence="10" id="KW-1185">Reference proteome</keyword>
<sequence>MLKPEWIIFLTFQIYFVTRVDASTGDRSYVYNQCLAKCRISHCKDDTTFINPPPVFLSLLLWSCIEDCRYTCMWHTVEYFLSHGLTVPQFYGKWPFIRLFGCQEPASVLFSILNFYAHWVMYWKFKRKVNSTFPMFYIWTYFSIICFNGWFWSTIFHARDTNFTEVMDYSCAFAIVLTLLYCMLLRITYKNVKAFIVLTCCYISTLYAHLIHLWSGTINYGYNMKFNIVIGMLTFIITILWWYRVKHEVTHAYLIGWFNILAVSVTLLEVTDFSPIFWIFDAHSLWHASTAPLTILLYRFITLDCLYLRTYYNKTILNMHHIH</sequence>
<keyword evidence="7 8" id="KW-0472">Membrane</keyword>
<dbReference type="Proteomes" id="UP001258017">
    <property type="component" value="Unassembled WGS sequence"/>
</dbReference>
<keyword evidence="6 8" id="KW-1133">Transmembrane helix</keyword>
<keyword evidence="8" id="KW-0333">Golgi apparatus</keyword>
<evidence type="ECO:0000313" key="10">
    <source>
        <dbReference type="Proteomes" id="UP001258017"/>
    </source>
</evidence>
<evidence type="ECO:0000256" key="5">
    <source>
        <dbReference type="ARBA" id="ARBA00022729"/>
    </source>
</evidence>
<feature type="transmembrane region" description="Helical" evidence="8">
    <location>
        <begin position="135"/>
        <end position="155"/>
    </location>
</feature>
<evidence type="ECO:0000256" key="1">
    <source>
        <dbReference type="ARBA" id="ARBA00004127"/>
    </source>
</evidence>
<evidence type="ECO:0000256" key="4">
    <source>
        <dbReference type="ARBA" id="ARBA00022692"/>
    </source>
</evidence>
<comment type="similarity">
    <text evidence="2 8">Belongs to the PGAP3 family.</text>
</comment>
<comment type="function">
    <text evidence="8">Involved in the lipid remodeling steps of GPI-anchor maturation.</text>
</comment>
<dbReference type="AlphaFoldDB" id="A0AAD9RCZ8"/>
<dbReference type="GO" id="GO:0000139">
    <property type="term" value="C:Golgi membrane"/>
    <property type="evidence" value="ECO:0007669"/>
    <property type="project" value="UniProtKB-SubCell"/>
</dbReference>
<dbReference type="GO" id="GO:0005789">
    <property type="term" value="C:endoplasmic reticulum membrane"/>
    <property type="evidence" value="ECO:0007669"/>
    <property type="project" value="TreeGrafter"/>
</dbReference>
<protein>
    <recommendedName>
        <fullName evidence="8">Post-GPI attachment to proteins factor 3</fullName>
    </recommendedName>
</protein>
<feature type="transmembrane region" description="Helical" evidence="8">
    <location>
        <begin position="226"/>
        <end position="243"/>
    </location>
</feature>
<feature type="transmembrane region" description="Helical" evidence="8">
    <location>
        <begin position="167"/>
        <end position="187"/>
    </location>
</feature>
<accession>A0AAD9RCZ8</accession>
<evidence type="ECO:0000256" key="3">
    <source>
        <dbReference type="ARBA" id="ARBA00022502"/>
    </source>
</evidence>
<reference evidence="9" key="1">
    <citation type="submission" date="2021-08" db="EMBL/GenBank/DDBJ databases">
        <authorList>
            <person name="Misof B."/>
            <person name="Oliver O."/>
            <person name="Podsiadlowski L."/>
            <person name="Donath A."/>
            <person name="Peters R."/>
            <person name="Mayer C."/>
            <person name="Rust J."/>
            <person name="Gunkel S."/>
            <person name="Lesny P."/>
            <person name="Martin S."/>
            <person name="Oeyen J.P."/>
            <person name="Petersen M."/>
            <person name="Panagiotis P."/>
            <person name="Wilbrandt J."/>
            <person name="Tanja T."/>
        </authorList>
    </citation>
    <scope>NUCLEOTIDE SEQUENCE</scope>
    <source>
        <strain evidence="9">GBR_01_08_01A</strain>
        <tissue evidence="9">Thorax + abdomen</tissue>
    </source>
</reference>